<dbReference type="RefSeq" id="WP_228085823.1">
    <property type="nucleotide sequence ID" value="NZ_CP064042.1"/>
</dbReference>
<comment type="caution">
    <text evidence="2">The sequence shown here is derived from an EMBL/GenBank/DDBJ whole genome shotgun (WGS) entry which is preliminary data.</text>
</comment>
<dbReference type="PROSITE" id="PS51257">
    <property type="entry name" value="PROKAR_LIPOPROTEIN"/>
    <property type="match status" value="1"/>
</dbReference>
<feature type="chain" id="PRO_5040338356" evidence="1">
    <location>
        <begin position="19"/>
        <end position="141"/>
    </location>
</feature>
<organism evidence="2 3">
    <name type="scientific">Vibrio parahaemolyticus</name>
    <dbReference type="NCBI Taxonomy" id="670"/>
    <lineage>
        <taxon>Bacteria</taxon>
        <taxon>Pseudomonadati</taxon>
        <taxon>Pseudomonadota</taxon>
        <taxon>Gammaproteobacteria</taxon>
        <taxon>Vibrionales</taxon>
        <taxon>Vibrionaceae</taxon>
        <taxon>Vibrio</taxon>
    </lineage>
</organism>
<protein>
    <submittedName>
        <fullName evidence="2">Glycine zipper family protein</fullName>
    </submittedName>
</protein>
<proteinExistence type="predicted"/>
<accession>A0A9Q3UFR7</accession>
<evidence type="ECO:0000313" key="2">
    <source>
        <dbReference type="EMBL" id="MCC3805816.1"/>
    </source>
</evidence>
<name>A0A9Q3UFR7_VIBPH</name>
<evidence type="ECO:0000256" key="1">
    <source>
        <dbReference type="SAM" id="SignalP"/>
    </source>
</evidence>
<dbReference type="AlphaFoldDB" id="A0A9Q3UFR7"/>
<keyword evidence="1" id="KW-0732">Signal</keyword>
<evidence type="ECO:0000313" key="3">
    <source>
        <dbReference type="Proteomes" id="UP000726777"/>
    </source>
</evidence>
<feature type="signal peptide" evidence="1">
    <location>
        <begin position="1"/>
        <end position="18"/>
    </location>
</feature>
<dbReference type="Proteomes" id="UP000726777">
    <property type="component" value="Unassembled WGS sequence"/>
</dbReference>
<dbReference type="EMBL" id="JACVHL010000011">
    <property type="protein sequence ID" value="MCC3805816.1"/>
    <property type="molecule type" value="Genomic_DNA"/>
</dbReference>
<sequence>MYKPLLLVVLSSSLAACAYNQKPVVDMTNVDQAQYEQDFAYCQGYAEKVDKTEAAKSDATNGAMTGALIGAAAGALEDGIGGAAVGAVAGSAVGAAVGAVAGSAVGAGAGALGGANDSTKIQALVLRKCLQNKGYTVYDLD</sequence>
<gene>
    <name evidence="2" type="ORF">IB292_12255</name>
</gene>
<reference evidence="2" key="1">
    <citation type="submission" date="2020-09" db="EMBL/GenBank/DDBJ databases">
        <title>Genome sequence of Vibrio parahaemolyticus isolates.</title>
        <authorList>
            <person name="Hammerl J.A."/>
            <person name="Strauch E."/>
        </authorList>
    </citation>
    <scope>NUCLEOTIDE SEQUENCE</scope>
    <source>
        <strain evidence="2">17-VB00146</strain>
    </source>
</reference>